<dbReference type="PROSITE" id="PS50125">
    <property type="entry name" value="GUANYLATE_CYCLASE_2"/>
    <property type="match status" value="1"/>
</dbReference>
<keyword evidence="6" id="KW-1185">Reference proteome</keyword>
<dbReference type="InterPro" id="IPR041664">
    <property type="entry name" value="AAA_16"/>
</dbReference>
<dbReference type="SUPFAM" id="SSF48452">
    <property type="entry name" value="TPR-like"/>
    <property type="match status" value="1"/>
</dbReference>
<dbReference type="Gene3D" id="3.30.70.1230">
    <property type="entry name" value="Nucleotide cyclase"/>
    <property type="match status" value="1"/>
</dbReference>
<dbReference type="InterPro" id="IPR027417">
    <property type="entry name" value="P-loop_NTPase"/>
</dbReference>
<dbReference type="InterPro" id="IPR019734">
    <property type="entry name" value="TPR_rpt"/>
</dbReference>
<dbReference type="SUPFAM" id="SSF47769">
    <property type="entry name" value="SAM/Pointed domain"/>
    <property type="match status" value="1"/>
</dbReference>
<accession>A0A1I4TF81</accession>
<dbReference type="Pfam" id="PF13191">
    <property type="entry name" value="AAA_16"/>
    <property type="match status" value="1"/>
</dbReference>
<organism evidence="5 6">
    <name type="scientific">Nitrosomonas nitrosa</name>
    <dbReference type="NCBI Taxonomy" id="52442"/>
    <lineage>
        <taxon>Bacteria</taxon>
        <taxon>Pseudomonadati</taxon>
        <taxon>Pseudomonadota</taxon>
        <taxon>Betaproteobacteria</taxon>
        <taxon>Nitrosomonadales</taxon>
        <taxon>Nitrosomonadaceae</taxon>
        <taxon>Nitrosomonas</taxon>
    </lineage>
</organism>
<dbReference type="Gene3D" id="1.25.40.10">
    <property type="entry name" value="Tetratricopeptide repeat domain"/>
    <property type="match status" value="2"/>
</dbReference>
<dbReference type="GO" id="GO:0009190">
    <property type="term" value="P:cyclic nucleotide biosynthetic process"/>
    <property type="evidence" value="ECO:0007669"/>
    <property type="project" value="InterPro"/>
</dbReference>
<dbReference type="SMART" id="SM00044">
    <property type="entry name" value="CYCc"/>
    <property type="match status" value="1"/>
</dbReference>
<dbReference type="PANTHER" id="PTHR16305:SF28">
    <property type="entry name" value="GUANYLATE CYCLASE DOMAIN-CONTAINING PROTEIN"/>
    <property type="match status" value="1"/>
</dbReference>
<dbReference type="PANTHER" id="PTHR16305">
    <property type="entry name" value="TESTICULAR SOLUBLE ADENYLYL CYCLASE"/>
    <property type="match status" value="1"/>
</dbReference>
<dbReference type="CDD" id="cd09487">
    <property type="entry name" value="SAM_superfamily"/>
    <property type="match status" value="1"/>
</dbReference>
<evidence type="ECO:0000256" key="1">
    <source>
        <dbReference type="ARBA" id="ARBA00022741"/>
    </source>
</evidence>
<dbReference type="STRING" id="52442.SAMN05421880_13131"/>
<dbReference type="RefSeq" id="WP_090671564.1">
    <property type="nucleotide sequence ID" value="NZ_FOUF01000031.1"/>
</dbReference>
<name>A0A1I4TF81_9PROT</name>
<evidence type="ECO:0000313" key="6">
    <source>
        <dbReference type="Proteomes" id="UP000199561"/>
    </source>
</evidence>
<dbReference type="SMART" id="SM00028">
    <property type="entry name" value="TPR"/>
    <property type="match status" value="3"/>
</dbReference>
<evidence type="ECO:0000313" key="5">
    <source>
        <dbReference type="EMBL" id="SFM75386.1"/>
    </source>
</evidence>
<dbReference type="SMART" id="SM00454">
    <property type="entry name" value="SAM"/>
    <property type="match status" value="1"/>
</dbReference>
<dbReference type="Gene3D" id="1.10.150.50">
    <property type="entry name" value="Transcription Factor, Ets-1"/>
    <property type="match status" value="1"/>
</dbReference>
<keyword evidence="1" id="KW-0547">Nucleotide-binding</keyword>
<proteinExistence type="predicted"/>
<dbReference type="PROSITE" id="PS50105">
    <property type="entry name" value="SAM_DOMAIN"/>
    <property type="match status" value="1"/>
</dbReference>
<dbReference type="EMBL" id="FOUF01000031">
    <property type="protein sequence ID" value="SFM75386.1"/>
    <property type="molecule type" value="Genomic_DNA"/>
</dbReference>
<feature type="domain" description="SAM" evidence="3">
    <location>
        <begin position="1"/>
        <end position="63"/>
    </location>
</feature>
<dbReference type="InterPro" id="IPR001054">
    <property type="entry name" value="A/G_cyclase"/>
</dbReference>
<evidence type="ECO:0000259" key="3">
    <source>
        <dbReference type="PROSITE" id="PS50105"/>
    </source>
</evidence>
<dbReference type="Gene3D" id="3.40.50.300">
    <property type="entry name" value="P-loop containing nucleotide triphosphate hydrolases"/>
    <property type="match status" value="1"/>
</dbReference>
<protein>
    <submittedName>
        <fullName evidence="5">Tetratricopeptide repeat-containing protein</fullName>
    </submittedName>
</protein>
<dbReference type="GO" id="GO:0004016">
    <property type="term" value="F:adenylate cyclase activity"/>
    <property type="evidence" value="ECO:0007669"/>
    <property type="project" value="TreeGrafter"/>
</dbReference>
<dbReference type="GO" id="GO:0035556">
    <property type="term" value="P:intracellular signal transduction"/>
    <property type="evidence" value="ECO:0007669"/>
    <property type="project" value="InterPro"/>
</dbReference>
<evidence type="ECO:0000259" key="4">
    <source>
        <dbReference type="PROSITE" id="PS50125"/>
    </source>
</evidence>
<feature type="domain" description="Guanylate cyclase" evidence="4">
    <location>
        <begin position="96"/>
        <end position="228"/>
    </location>
</feature>
<dbReference type="Pfam" id="PF00211">
    <property type="entry name" value="Guanylate_cyc"/>
    <property type="match status" value="1"/>
</dbReference>
<dbReference type="SUPFAM" id="SSF52540">
    <property type="entry name" value="P-loop containing nucleoside triphosphate hydrolases"/>
    <property type="match status" value="1"/>
</dbReference>
<keyword evidence="2" id="KW-0067">ATP-binding</keyword>
<reference evidence="5 6" key="1">
    <citation type="submission" date="2016-10" db="EMBL/GenBank/DDBJ databases">
        <authorList>
            <person name="de Groot N.N."/>
        </authorList>
    </citation>
    <scope>NUCLEOTIDE SEQUENCE [LARGE SCALE GENOMIC DNA]</scope>
    <source>
        <strain evidence="5 6">Nm146</strain>
    </source>
</reference>
<evidence type="ECO:0000256" key="2">
    <source>
        <dbReference type="ARBA" id="ARBA00022840"/>
    </source>
</evidence>
<dbReference type="Pfam" id="PF13181">
    <property type="entry name" value="TPR_8"/>
    <property type="match status" value="1"/>
</dbReference>
<dbReference type="GO" id="GO:0005737">
    <property type="term" value="C:cytoplasm"/>
    <property type="evidence" value="ECO:0007669"/>
    <property type="project" value="TreeGrafter"/>
</dbReference>
<dbReference type="InterPro" id="IPR001660">
    <property type="entry name" value="SAM"/>
</dbReference>
<dbReference type="AlphaFoldDB" id="A0A1I4TF81"/>
<dbReference type="SUPFAM" id="SSF55073">
    <property type="entry name" value="Nucleotide cyclase"/>
    <property type="match status" value="1"/>
</dbReference>
<dbReference type="CDD" id="cd07302">
    <property type="entry name" value="CHD"/>
    <property type="match status" value="1"/>
</dbReference>
<dbReference type="Pfam" id="PF00536">
    <property type="entry name" value="SAM_1"/>
    <property type="match status" value="1"/>
</dbReference>
<dbReference type="GO" id="GO:0005524">
    <property type="term" value="F:ATP binding"/>
    <property type="evidence" value="ECO:0007669"/>
    <property type="project" value="UniProtKB-KW"/>
</dbReference>
<dbReference type="InterPro" id="IPR029787">
    <property type="entry name" value="Nucleotide_cyclase"/>
</dbReference>
<gene>
    <name evidence="5" type="ORF">SAMN05421880_13131</name>
</gene>
<dbReference type="Proteomes" id="UP000199561">
    <property type="component" value="Unassembled WGS sequence"/>
</dbReference>
<dbReference type="InterPro" id="IPR011990">
    <property type="entry name" value="TPR-like_helical_dom_sf"/>
</dbReference>
<sequence length="1131" mass="125571">MMNDRISAWLDNLGLSIYRESFQHNAITWDVLPELNEGDLEAMGVLLGHRKKLLRAIAQLPQSAEVMGPGSIPVGVIPEEQPFPPERDQAERRQLTVMFCDLVDSTALSSRLDPEDLQDVVRRFLDACSQAIGRLNGYIAKYMGDGMLVYFGYPQAHEHDAERAVHAGLAILDTVRAFNLDNPHPQFGIAARIGIATGQVVVGELMGLDTAKERSVFGETPNLAARLQALAKPDQLIIDLATKRLVGNEFEFLDLGASLLKGFDTPIQAWQILSIRPPASRFESYRSSQLAKFVGREQELSLLLGRWREAVGGEGQVVLLSGEAGIGKSRIARSLRDRLANERYQSIQFQCSPYHSNTALYPATTFLRQAAGLASQDSAQAQREKLDAMARESGIENQDTVSLLADLLSIQGDHRAPPLTVSSETRKEMTLEALVQYLERLANRNPVLFILEDAHWLDPTTRDLLTRIIGRIRQMRVLLLITFRPDFKPVWAEYSHVTSLTLSRLPRRQSAELVVAMTGGKVLPPEVQQAILAKADGIPLYIETLTENVLESGLLTEGNDSFTLKGPLKGLPIPDSLQALLMERVDRLGSAKEIVQTGAAIGREFTYELLRATVEVPDSELRNALDLFVASGLVLQKGEIPLATYHFKHALVQDAAYSTLPKKPRRILHARIANTLENRFAERVALEPELLANHYEQAGLTGPAVEYWHRAARRDAERSANVEALHHFNKALDVLKDLPQGSERNAMELELLLARGAPMLSVKGYASDDMGENYRRAKDLLQETSGSVHQFLAIKGLWVFHLVRGQIAKACSLAENLLSLATQEQISDLLIDAHHLSGSTYFFLGRFDEAKHHLLTAISLDDPNQHRSLALRYGQDPGITARILLVRTLWILGEVEQAEMLALEAIGMARELEHPYTLVFTLVFLSRIYSAVRNATRTLELTDEAIAVSTRYSFALGLAWATSSQGWALAENGQKEGLGKLLHGLSATRDTGGTLDNTFTLALLAEIYLRNNRIDEGLAAIEEALKLAVTGGELFWHAELLRLKGELLLGQPDESVQEAEECLCEALKIAQDQHATMLELRAATSLAKLWRKLNKVDNAKRILHSIYSRFNEHVDNLDLIEAKTVLEQLSV</sequence>
<dbReference type="InterPro" id="IPR013761">
    <property type="entry name" value="SAM/pointed_sf"/>
</dbReference>